<reference evidence="2" key="1">
    <citation type="submission" date="2021-02" db="EMBL/GenBank/DDBJ databases">
        <title>Psilocybe cubensis genome.</title>
        <authorList>
            <person name="Mckernan K.J."/>
            <person name="Crawford S."/>
            <person name="Trippe A."/>
            <person name="Kane L.T."/>
            <person name="Mclaughlin S."/>
        </authorList>
    </citation>
    <scope>NUCLEOTIDE SEQUENCE [LARGE SCALE GENOMIC DNA]</scope>
    <source>
        <strain evidence="2">MGC-MH-2018</strain>
    </source>
</reference>
<organism evidence="2">
    <name type="scientific">Psilocybe cubensis</name>
    <name type="common">Psychedelic mushroom</name>
    <name type="synonym">Stropharia cubensis</name>
    <dbReference type="NCBI Taxonomy" id="181762"/>
    <lineage>
        <taxon>Eukaryota</taxon>
        <taxon>Fungi</taxon>
        <taxon>Dikarya</taxon>
        <taxon>Basidiomycota</taxon>
        <taxon>Agaricomycotina</taxon>
        <taxon>Agaricomycetes</taxon>
        <taxon>Agaricomycetidae</taxon>
        <taxon>Agaricales</taxon>
        <taxon>Agaricineae</taxon>
        <taxon>Strophariaceae</taxon>
        <taxon>Psilocybe</taxon>
    </lineage>
</organism>
<feature type="transmembrane region" description="Helical" evidence="1">
    <location>
        <begin position="40"/>
        <end position="59"/>
    </location>
</feature>
<evidence type="ECO:0000313" key="2">
    <source>
        <dbReference type="EMBL" id="KAG5164521.1"/>
    </source>
</evidence>
<gene>
    <name evidence="2" type="ORF">JR316_010156</name>
</gene>
<keyword evidence="1" id="KW-0812">Transmembrane</keyword>
<sequence>MTVQISERMNLTVVEPALIVWLGSSAVADALITLSLSMSLTGTITTIFALADFIVFLLLPATNINFVFDFTLCKLYTNSLLSTLNSRDPQVHTGNSASVGTDAARSITQNDANLLFGRLTKRLTAVVTPGKIIRPSYIAAAGASSSDRKNTALVFIHEVIELDTKDHARRSQNGKSGLEVHVHKVVGSTLV</sequence>
<protein>
    <submittedName>
        <fullName evidence="2">Uncharacterized protein</fullName>
    </submittedName>
</protein>
<name>A0A8H7XR80_PSICU</name>
<dbReference type="AlphaFoldDB" id="A0A8H7XR80"/>
<evidence type="ECO:0000256" key="1">
    <source>
        <dbReference type="SAM" id="Phobius"/>
    </source>
</evidence>
<accession>A0A8H7XR80</accession>
<dbReference type="EMBL" id="JAFIQS010000011">
    <property type="protein sequence ID" value="KAG5164521.1"/>
    <property type="molecule type" value="Genomic_DNA"/>
</dbReference>
<keyword evidence="1" id="KW-0472">Membrane</keyword>
<keyword evidence="1" id="KW-1133">Transmembrane helix</keyword>
<comment type="caution">
    <text evidence="2">The sequence shown here is derived from an EMBL/GenBank/DDBJ whole genome shotgun (WGS) entry which is preliminary data.</text>
</comment>
<proteinExistence type="predicted"/>